<dbReference type="InterPro" id="IPR003390">
    <property type="entry name" value="DNA_integrity_scan_DisA_N"/>
</dbReference>
<organism evidence="12 13">
    <name type="scientific">Candidatus Danuiimicrobium aquiferis</name>
    <dbReference type="NCBI Taxonomy" id="1801832"/>
    <lineage>
        <taxon>Bacteria</taxon>
        <taxon>Pseudomonadati</taxon>
        <taxon>Candidatus Omnitrophota</taxon>
        <taxon>Candidatus Danuiimicrobium</taxon>
    </lineage>
</organism>
<comment type="similarity">
    <text evidence="10">Belongs to the adenylate cyclase family. DacA/CdaA subfamily.</text>
</comment>
<dbReference type="InterPro" id="IPR014046">
    <property type="entry name" value="C-di-AMP_synthase"/>
</dbReference>
<feature type="domain" description="DAC" evidence="11">
    <location>
        <begin position="77"/>
        <end position="232"/>
    </location>
</feature>
<keyword evidence="6 10" id="KW-0547">Nucleotide-binding</keyword>
<evidence type="ECO:0000313" key="13">
    <source>
        <dbReference type="Proteomes" id="UP000178187"/>
    </source>
</evidence>
<dbReference type="InterPro" id="IPR045585">
    <property type="entry name" value="CdaA_N"/>
</dbReference>
<dbReference type="NCBIfam" id="TIGR00159">
    <property type="entry name" value="diadenylate cyclase CdaA"/>
    <property type="match status" value="1"/>
</dbReference>
<sequence length="274" mass="30781">MSILPYWKTIFEIGFIWVLIYFLIRFLQGTRAVQVLAGLLVLVVFFNIARVFQLTTINWVLTKLFAVGVLAFFIIFQPELRRALARIGQNPMFSTMFKKGGMVDEIVEACYRMSRIKRGALIAIERDIGLKNYIESGIPLDAKINAELLITIFATNTPTHDGAVVVSGERIASAGSLFPLSQNQTLPRNLGTRHRAAIGLTEETDAVCIVVSEETGAISVSVYGKLTSDLDEEGLKRVLKSLFRPEERGKAIFDYMQNRFHFTNSRKPEDPNES</sequence>
<feature type="transmembrane region" description="Helical" evidence="10">
    <location>
        <begin position="31"/>
        <end position="51"/>
    </location>
</feature>
<evidence type="ECO:0000256" key="10">
    <source>
        <dbReference type="HAMAP-Rule" id="MF_01499"/>
    </source>
</evidence>
<protein>
    <recommendedName>
        <fullName evidence="10">Diadenylate cyclase</fullName>
        <shortName evidence="10">DAC</shortName>
        <ecNumber evidence="10">2.7.7.85</ecNumber>
    </recommendedName>
    <alternativeName>
        <fullName evidence="10">Cyclic-di-AMP synthase</fullName>
        <shortName evidence="10">c-di-AMP synthase</shortName>
    </alternativeName>
</protein>
<keyword evidence="2 10" id="KW-1003">Cell membrane</keyword>
<feature type="transmembrane region" description="Helical" evidence="10">
    <location>
        <begin position="57"/>
        <end position="76"/>
    </location>
</feature>
<keyword evidence="9 10" id="KW-0472">Membrane</keyword>
<dbReference type="EMBL" id="MHFR01000055">
    <property type="protein sequence ID" value="OGW95974.1"/>
    <property type="molecule type" value="Genomic_DNA"/>
</dbReference>
<evidence type="ECO:0000256" key="9">
    <source>
        <dbReference type="ARBA" id="ARBA00023136"/>
    </source>
</evidence>
<keyword evidence="8 10" id="KW-1133">Transmembrane helix</keyword>
<gene>
    <name evidence="10" type="primary">dacA</name>
    <name evidence="12" type="ORF">A3G33_00060</name>
</gene>
<comment type="caution">
    <text evidence="12">The sequence shown here is derived from an EMBL/GenBank/DDBJ whole genome shotgun (WGS) entry which is preliminary data.</text>
</comment>
<dbReference type="EC" id="2.7.7.85" evidence="10"/>
<evidence type="ECO:0000256" key="8">
    <source>
        <dbReference type="ARBA" id="ARBA00022989"/>
    </source>
</evidence>
<comment type="catalytic activity">
    <reaction evidence="1 10">
        <text>2 ATP = 3',3'-c-di-AMP + 2 diphosphate</text>
        <dbReference type="Rhea" id="RHEA:35655"/>
        <dbReference type="ChEBI" id="CHEBI:30616"/>
        <dbReference type="ChEBI" id="CHEBI:33019"/>
        <dbReference type="ChEBI" id="CHEBI:71500"/>
        <dbReference type="EC" id="2.7.7.85"/>
    </reaction>
</comment>
<evidence type="ECO:0000313" key="12">
    <source>
        <dbReference type="EMBL" id="OGW95974.1"/>
    </source>
</evidence>
<keyword evidence="4 10" id="KW-0812">Transmembrane</keyword>
<name>A0A1G1KSM5_9BACT</name>
<evidence type="ECO:0000256" key="3">
    <source>
        <dbReference type="ARBA" id="ARBA00022679"/>
    </source>
</evidence>
<proteinExistence type="inferred from homology"/>
<dbReference type="InterPro" id="IPR036888">
    <property type="entry name" value="DNA_integrity_DisA_N_sf"/>
</dbReference>
<dbReference type="GO" id="GO:0004016">
    <property type="term" value="F:adenylate cyclase activity"/>
    <property type="evidence" value="ECO:0007669"/>
    <property type="project" value="UniProtKB-UniRule"/>
</dbReference>
<dbReference type="PANTHER" id="PTHR34185">
    <property type="entry name" value="DIADENYLATE CYCLASE"/>
    <property type="match status" value="1"/>
</dbReference>
<dbReference type="InterPro" id="IPR050338">
    <property type="entry name" value="DisA"/>
</dbReference>
<feature type="transmembrane region" description="Helical" evidence="10">
    <location>
        <begin position="6"/>
        <end position="24"/>
    </location>
</feature>
<dbReference type="PANTHER" id="PTHR34185:SF1">
    <property type="entry name" value="DIADENYLATE CYCLASE"/>
    <property type="match status" value="1"/>
</dbReference>
<evidence type="ECO:0000256" key="7">
    <source>
        <dbReference type="ARBA" id="ARBA00022840"/>
    </source>
</evidence>
<dbReference type="GO" id="GO:0005524">
    <property type="term" value="F:ATP binding"/>
    <property type="evidence" value="ECO:0007669"/>
    <property type="project" value="UniProtKB-UniRule"/>
</dbReference>
<dbReference type="Gene3D" id="3.40.1700.10">
    <property type="entry name" value="DNA integrity scanning protein, DisA, N-terminal domain"/>
    <property type="match status" value="1"/>
</dbReference>
<evidence type="ECO:0000256" key="2">
    <source>
        <dbReference type="ARBA" id="ARBA00022475"/>
    </source>
</evidence>
<reference evidence="12 13" key="1">
    <citation type="journal article" date="2016" name="Nat. Commun.">
        <title>Thousands of microbial genomes shed light on interconnected biogeochemical processes in an aquifer system.</title>
        <authorList>
            <person name="Anantharaman K."/>
            <person name="Brown C.T."/>
            <person name="Hug L.A."/>
            <person name="Sharon I."/>
            <person name="Castelle C.J."/>
            <person name="Probst A.J."/>
            <person name="Thomas B.C."/>
            <person name="Singh A."/>
            <person name="Wilkins M.J."/>
            <person name="Karaoz U."/>
            <person name="Brodie E.L."/>
            <person name="Williams K.H."/>
            <person name="Hubbard S.S."/>
            <person name="Banfield J.F."/>
        </authorList>
    </citation>
    <scope>NUCLEOTIDE SEQUENCE [LARGE SCALE GENOMIC DNA]</scope>
</reference>
<dbReference type="InterPro" id="IPR034701">
    <property type="entry name" value="CdaA"/>
</dbReference>
<keyword evidence="5 10" id="KW-0548">Nucleotidyltransferase</keyword>
<keyword evidence="3 10" id="KW-0808">Transferase</keyword>
<dbReference type="Pfam" id="PF02457">
    <property type="entry name" value="DAC"/>
    <property type="match status" value="1"/>
</dbReference>
<dbReference type="SUPFAM" id="SSF143597">
    <property type="entry name" value="YojJ-like"/>
    <property type="match status" value="1"/>
</dbReference>
<comment type="subunit">
    <text evidence="10">Probably a homodimer.</text>
</comment>
<evidence type="ECO:0000256" key="1">
    <source>
        <dbReference type="ARBA" id="ARBA00000877"/>
    </source>
</evidence>
<dbReference type="HAMAP" id="MF_01499">
    <property type="entry name" value="DacA"/>
    <property type="match status" value="1"/>
</dbReference>
<dbReference type="GO" id="GO:0006171">
    <property type="term" value="P:cAMP biosynthetic process"/>
    <property type="evidence" value="ECO:0007669"/>
    <property type="project" value="InterPro"/>
</dbReference>
<evidence type="ECO:0000259" key="11">
    <source>
        <dbReference type="PROSITE" id="PS51794"/>
    </source>
</evidence>
<dbReference type="GO" id="GO:0106408">
    <property type="term" value="F:diadenylate cyclase activity"/>
    <property type="evidence" value="ECO:0007669"/>
    <property type="project" value="UniProtKB-EC"/>
</dbReference>
<dbReference type="PROSITE" id="PS51794">
    <property type="entry name" value="DAC"/>
    <property type="match status" value="1"/>
</dbReference>
<dbReference type="FunFam" id="3.40.1700.10:FF:000002">
    <property type="entry name" value="Diadenylate cyclase"/>
    <property type="match status" value="1"/>
</dbReference>
<comment type="function">
    <text evidence="10">Catalyzes the condensation of 2 ATP molecules into cyclic di-AMP (c-di-AMP), a second messenger used to regulate differing processes in different bacteria.</text>
</comment>
<evidence type="ECO:0000256" key="4">
    <source>
        <dbReference type="ARBA" id="ARBA00022692"/>
    </source>
</evidence>
<accession>A0A1G1KSM5</accession>
<dbReference type="AlphaFoldDB" id="A0A1G1KSM5"/>
<dbReference type="Pfam" id="PF19293">
    <property type="entry name" value="CdaA_N"/>
    <property type="match status" value="1"/>
</dbReference>
<dbReference type="Proteomes" id="UP000178187">
    <property type="component" value="Unassembled WGS sequence"/>
</dbReference>
<dbReference type="PIRSF" id="PIRSF004793">
    <property type="entry name" value="UCP004793"/>
    <property type="match status" value="1"/>
</dbReference>
<evidence type="ECO:0000256" key="5">
    <source>
        <dbReference type="ARBA" id="ARBA00022695"/>
    </source>
</evidence>
<comment type="caution">
    <text evidence="10">Lacks conserved residue(s) required for the propagation of feature annotation.</text>
</comment>
<keyword evidence="7 10" id="KW-0067">ATP-binding</keyword>
<evidence type="ECO:0000256" key="6">
    <source>
        <dbReference type="ARBA" id="ARBA00022741"/>
    </source>
</evidence>